<dbReference type="PANTHER" id="PTHR21432">
    <property type="entry name" value="ACETYL-COA HYDROLASE-RELATED"/>
    <property type="match status" value="1"/>
</dbReference>
<dbReference type="PROSITE" id="PS51186">
    <property type="entry name" value="GNAT"/>
    <property type="match status" value="1"/>
</dbReference>
<dbReference type="InterPro" id="IPR046433">
    <property type="entry name" value="ActCoA_hydro"/>
</dbReference>
<evidence type="ECO:0000259" key="3">
    <source>
        <dbReference type="PROSITE" id="PS51186"/>
    </source>
</evidence>
<dbReference type="SUPFAM" id="SSF55729">
    <property type="entry name" value="Acyl-CoA N-acyltransferases (Nat)"/>
    <property type="match status" value="1"/>
</dbReference>
<keyword evidence="2" id="KW-0808">Transferase</keyword>
<dbReference type="InterPro" id="IPR000182">
    <property type="entry name" value="GNAT_dom"/>
</dbReference>
<dbReference type="Pfam" id="PF02550">
    <property type="entry name" value="AcetylCoA_hydro"/>
    <property type="match status" value="1"/>
</dbReference>
<dbReference type="Gene3D" id="3.40.1080.10">
    <property type="entry name" value="Glutaconate Coenzyme A-transferase"/>
    <property type="match status" value="1"/>
</dbReference>
<dbReference type="InterPro" id="IPR038460">
    <property type="entry name" value="AcetylCoA_hyd_C_sf"/>
</dbReference>
<evidence type="ECO:0000256" key="1">
    <source>
        <dbReference type="ARBA" id="ARBA00009632"/>
    </source>
</evidence>
<reference evidence="4 5" key="1">
    <citation type="submission" date="2019-11" db="EMBL/GenBank/DDBJ databases">
        <title>Comparative genomics of hydrocarbon-degrading Desulfosarcina strains.</title>
        <authorList>
            <person name="Watanabe M."/>
            <person name="Kojima H."/>
            <person name="Fukui M."/>
        </authorList>
    </citation>
    <scope>NUCLEOTIDE SEQUENCE [LARGE SCALE GENOMIC DNA]</scope>
    <source>
        <strain evidence="4 5">PL12</strain>
    </source>
</reference>
<dbReference type="InterPro" id="IPR037171">
    <property type="entry name" value="NagB/RpiA_transferase-like"/>
</dbReference>
<dbReference type="GO" id="GO:0016747">
    <property type="term" value="F:acyltransferase activity, transferring groups other than amino-acyl groups"/>
    <property type="evidence" value="ECO:0007669"/>
    <property type="project" value="InterPro"/>
</dbReference>
<accession>A0A5K7YR64</accession>
<organism evidence="4 5">
    <name type="scientific">Desulfosarcina alkanivorans</name>
    <dbReference type="NCBI Taxonomy" id="571177"/>
    <lineage>
        <taxon>Bacteria</taxon>
        <taxon>Pseudomonadati</taxon>
        <taxon>Thermodesulfobacteriota</taxon>
        <taxon>Desulfobacteria</taxon>
        <taxon>Desulfobacterales</taxon>
        <taxon>Desulfosarcinaceae</taxon>
        <taxon>Desulfosarcina</taxon>
    </lineage>
</organism>
<evidence type="ECO:0000256" key="2">
    <source>
        <dbReference type="ARBA" id="ARBA00022679"/>
    </source>
</evidence>
<proteinExistence type="inferred from homology"/>
<dbReference type="EMBL" id="AP021874">
    <property type="protein sequence ID" value="BBO70805.1"/>
    <property type="molecule type" value="Genomic_DNA"/>
</dbReference>
<dbReference type="InterPro" id="IPR026888">
    <property type="entry name" value="AcetylCoA_hyd_C"/>
</dbReference>
<sequence length="623" mass="68826">MTATPKTDWQGKRVTPDQALARIEPGMNIFLGTGAAEPRTLVKRLMASDALNLQDLTLIQLLSFGDAISLEELRSNKYRLKTFFSGWVASEAITAGRVDLIPSRFSAIPWLIKGRQLPVDVAIIQVTPPDADGLCSLGIAVDVGRRVMAQASVVIGEVNANIPRTYGDTFVSVDEFDLLVESSEPAPVFPCWPVDDVYDRVAANVASVIEDGSCLGFTFGPLFEALPRHLSGKKDLGVHTPFITDAVMALVKSGAVTNRRKSTFRGKSLSCYAMGSMELMRWLDCNPLVEFQSIENVFNPMEIGRNPRFVAIFPARKVDLSGRIAMYAGKGQVTSGPGQAMDFLNGAEISPGGYTIFALPSRNLEGENNIRISIEGMPNQLNLPDSVNMIATEYGIASLSGRTLRERAQALIEIAHPDDRSGLVDEAKAENIIYRDQIFLAESAHLYPSQITERHTFKNGTAVRFRALKPSDEEGMRRLFYRFSDKAIYYRYFTPIKTMPHAKMQAYVNVDYRDVLSVVGLVGPPGQGQIIAEARFARHKDKPYVDVAFVVDEDYQGLGIATYLYRMLARLARQRGARGMTADVLATNQAMIKVFERGGYPVHSRFEDGAYALTVSFDKDTED</sequence>
<protein>
    <recommendedName>
        <fullName evidence="3">N-acetyltransferase domain-containing protein</fullName>
    </recommendedName>
</protein>
<dbReference type="KEGG" id="dalk:DSCA_47350"/>
<dbReference type="OrthoDB" id="9801795at2"/>
<dbReference type="Pfam" id="PF00583">
    <property type="entry name" value="Acetyltransf_1"/>
    <property type="match status" value="1"/>
</dbReference>
<dbReference type="CDD" id="cd04301">
    <property type="entry name" value="NAT_SF"/>
    <property type="match status" value="1"/>
</dbReference>
<dbReference type="InterPro" id="IPR016181">
    <property type="entry name" value="Acyl_CoA_acyltransferase"/>
</dbReference>
<evidence type="ECO:0000313" key="4">
    <source>
        <dbReference type="EMBL" id="BBO70805.1"/>
    </source>
</evidence>
<name>A0A5K7YR64_9BACT</name>
<dbReference type="RefSeq" id="WP_155318725.1">
    <property type="nucleotide sequence ID" value="NZ_AP021874.1"/>
</dbReference>
<dbReference type="PANTHER" id="PTHR21432:SF20">
    <property type="entry name" value="ACETYL-COA HYDROLASE"/>
    <property type="match status" value="1"/>
</dbReference>
<feature type="domain" description="N-acetyltransferase" evidence="3">
    <location>
        <begin position="463"/>
        <end position="622"/>
    </location>
</feature>
<dbReference type="Gene3D" id="3.40.630.30">
    <property type="match status" value="1"/>
</dbReference>
<dbReference type="Proteomes" id="UP000427906">
    <property type="component" value="Chromosome"/>
</dbReference>
<keyword evidence="5" id="KW-1185">Reference proteome</keyword>
<dbReference type="InterPro" id="IPR003702">
    <property type="entry name" value="ActCoA_hydro_N"/>
</dbReference>
<evidence type="ECO:0000313" key="5">
    <source>
        <dbReference type="Proteomes" id="UP000427906"/>
    </source>
</evidence>
<dbReference type="GO" id="GO:0006083">
    <property type="term" value="P:acetate metabolic process"/>
    <property type="evidence" value="ECO:0007669"/>
    <property type="project" value="InterPro"/>
</dbReference>
<dbReference type="Gene3D" id="3.40.1080.20">
    <property type="entry name" value="Acetyl-CoA hydrolase/transferase C-terminal domain"/>
    <property type="match status" value="1"/>
</dbReference>
<dbReference type="AlphaFoldDB" id="A0A5K7YR64"/>
<gene>
    <name evidence="4" type="ORF">DSCA_47350</name>
</gene>
<comment type="similarity">
    <text evidence="1">Belongs to the acetyl-CoA hydrolase/transferase family.</text>
</comment>
<dbReference type="Gene3D" id="3.30.750.70">
    <property type="entry name" value="4-hydroxybutyrate coenzyme like domains"/>
    <property type="match status" value="1"/>
</dbReference>
<dbReference type="Pfam" id="PF13336">
    <property type="entry name" value="AcetylCoA_hyd_C"/>
    <property type="match status" value="1"/>
</dbReference>
<dbReference type="GO" id="GO:0008775">
    <property type="term" value="F:acetate CoA-transferase activity"/>
    <property type="evidence" value="ECO:0007669"/>
    <property type="project" value="InterPro"/>
</dbReference>
<dbReference type="SUPFAM" id="SSF100950">
    <property type="entry name" value="NagB/RpiA/CoA transferase-like"/>
    <property type="match status" value="2"/>
</dbReference>